<dbReference type="InterPro" id="IPR051678">
    <property type="entry name" value="AGP_Transferase"/>
</dbReference>
<protein>
    <recommendedName>
        <fullName evidence="1">Aminoglycoside phosphotransferase domain-containing protein</fullName>
    </recommendedName>
</protein>
<gene>
    <name evidence="2" type="ORF">GX51_02916</name>
</gene>
<keyword evidence="3" id="KW-1185">Reference proteome</keyword>
<dbReference type="Proteomes" id="UP000224080">
    <property type="component" value="Unassembled WGS sequence"/>
</dbReference>
<dbReference type="InterPro" id="IPR011009">
    <property type="entry name" value="Kinase-like_dom_sf"/>
</dbReference>
<reference evidence="2 3" key="1">
    <citation type="submission" date="2017-10" db="EMBL/GenBank/DDBJ databases">
        <title>Comparative genomics in systemic dimorphic fungi from Ajellomycetaceae.</title>
        <authorList>
            <person name="Munoz J.F."/>
            <person name="Mcewen J.G."/>
            <person name="Clay O.K."/>
            <person name="Cuomo C.A."/>
        </authorList>
    </citation>
    <scope>NUCLEOTIDE SEQUENCE [LARGE SCALE GENOMIC DNA]</scope>
    <source>
        <strain evidence="2 3">UAMH130</strain>
    </source>
</reference>
<dbReference type="InterPro" id="IPR002575">
    <property type="entry name" value="Aminoglycoside_PTrfase"/>
</dbReference>
<dbReference type="SUPFAM" id="SSF56112">
    <property type="entry name" value="Protein kinase-like (PK-like)"/>
    <property type="match status" value="1"/>
</dbReference>
<organism evidence="2 3">
    <name type="scientific">Blastomyces parvus</name>
    <dbReference type="NCBI Taxonomy" id="2060905"/>
    <lineage>
        <taxon>Eukaryota</taxon>
        <taxon>Fungi</taxon>
        <taxon>Dikarya</taxon>
        <taxon>Ascomycota</taxon>
        <taxon>Pezizomycotina</taxon>
        <taxon>Eurotiomycetes</taxon>
        <taxon>Eurotiomycetidae</taxon>
        <taxon>Onygenales</taxon>
        <taxon>Ajellomycetaceae</taxon>
        <taxon>Blastomyces</taxon>
    </lineage>
</organism>
<name>A0A2B7XA47_9EURO</name>
<dbReference type="PANTHER" id="PTHR21310:SF48">
    <property type="entry name" value="AMINOGLYCOSIDE PHOSPHOTRANSFERASE DOMAIN-CONTAINING PROTEIN"/>
    <property type="match status" value="1"/>
</dbReference>
<dbReference type="AlphaFoldDB" id="A0A2B7XA47"/>
<accession>A0A2B7XA47</accession>
<evidence type="ECO:0000313" key="2">
    <source>
        <dbReference type="EMBL" id="PGH05577.1"/>
    </source>
</evidence>
<dbReference type="PANTHER" id="PTHR21310">
    <property type="entry name" value="AMINOGLYCOSIDE PHOSPHOTRANSFERASE-RELATED-RELATED"/>
    <property type="match status" value="1"/>
</dbReference>
<dbReference type="OrthoDB" id="4177236at2759"/>
<comment type="caution">
    <text evidence="2">The sequence shown here is derived from an EMBL/GenBank/DDBJ whole genome shotgun (WGS) entry which is preliminary data.</text>
</comment>
<feature type="non-terminal residue" evidence="2">
    <location>
        <position position="394"/>
    </location>
</feature>
<evidence type="ECO:0000313" key="3">
    <source>
        <dbReference type="Proteomes" id="UP000224080"/>
    </source>
</evidence>
<sequence>MWEPASLPFKSTSLPPHLPLPTPEEIRACPHILGQRVNARIVKVNDDIVVKFGRSINAWEGQALIYLEQHVPAVPAPRLYAMYYDADQLFLVMQCVPGAQLDAIWPSLTEAEKVGIAAKLRGIFDGMRQAECPWPNFFGGVDGSGVHHRLFYSQKNGDNTYLGPFHGGAAFAAGLTGNFRALTERNGRPDFKVRLYETHLPGMLQDCRPKLTHGDVQQSNIMIVESSRQGGQGDRSFDVVLVDWENAGWCPDFWEFFCASSLFDTCYWEEEWCWRVQQFLPVSLPGLAQIYGVQELYRPAGGNAEVDIVAVHGLNGNAMMTWTARPENICWLNHPDFLPKYIPNARVLAWGYNANVSSTSGPTSSNRILQHAQTLVHQLEADRDVCESPASTRN</sequence>
<dbReference type="Pfam" id="PF01636">
    <property type="entry name" value="APH"/>
    <property type="match status" value="1"/>
</dbReference>
<evidence type="ECO:0000259" key="1">
    <source>
        <dbReference type="Pfam" id="PF01636"/>
    </source>
</evidence>
<dbReference type="EMBL" id="PDNC01000029">
    <property type="protein sequence ID" value="PGH05577.1"/>
    <property type="molecule type" value="Genomic_DNA"/>
</dbReference>
<proteinExistence type="predicted"/>
<feature type="domain" description="Aminoglycoside phosphotransferase" evidence="1">
    <location>
        <begin position="58"/>
        <end position="260"/>
    </location>
</feature>